<dbReference type="AlphaFoldDB" id="A0A4Z2IJ57"/>
<protein>
    <submittedName>
        <fullName evidence="1">Uncharacterized protein</fullName>
    </submittedName>
</protein>
<organism evidence="1 2">
    <name type="scientific">Liparis tanakae</name>
    <name type="common">Tanaka's snailfish</name>
    <dbReference type="NCBI Taxonomy" id="230148"/>
    <lineage>
        <taxon>Eukaryota</taxon>
        <taxon>Metazoa</taxon>
        <taxon>Chordata</taxon>
        <taxon>Craniata</taxon>
        <taxon>Vertebrata</taxon>
        <taxon>Euteleostomi</taxon>
        <taxon>Actinopterygii</taxon>
        <taxon>Neopterygii</taxon>
        <taxon>Teleostei</taxon>
        <taxon>Neoteleostei</taxon>
        <taxon>Acanthomorphata</taxon>
        <taxon>Eupercaria</taxon>
        <taxon>Perciformes</taxon>
        <taxon>Cottioidei</taxon>
        <taxon>Cottales</taxon>
        <taxon>Liparidae</taxon>
        <taxon>Liparis</taxon>
    </lineage>
</organism>
<dbReference type="Proteomes" id="UP000314294">
    <property type="component" value="Unassembled WGS sequence"/>
</dbReference>
<comment type="caution">
    <text evidence="1">The sequence shown here is derived from an EMBL/GenBank/DDBJ whole genome shotgun (WGS) entry which is preliminary data.</text>
</comment>
<dbReference type="EMBL" id="SRLO01000079">
    <property type="protein sequence ID" value="TNN77815.1"/>
    <property type="molecule type" value="Genomic_DNA"/>
</dbReference>
<gene>
    <name evidence="1" type="ORF">EYF80_011872</name>
</gene>
<sequence>MAYRKRRSRETQSGYPLMGLTWVVDAKGLTLALLHPREGCLCEWAAALNPTTTGNTATLAPCSRLPTARCMTGALKAHNSVVFCDAPGQRQDHTVPKVFINQMKKRFHFHH</sequence>
<accession>A0A4Z2IJ57</accession>
<proteinExistence type="predicted"/>
<evidence type="ECO:0000313" key="1">
    <source>
        <dbReference type="EMBL" id="TNN77815.1"/>
    </source>
</evidence>
<evidence type="ECO:0000313" key="2">
    <source>
        <dbReference type="Proteomes" id="UP000314294"/>
    </source>
</evidence>
<keyword evidence="2" id="KW-1185">Reference proteome</keyword>
<reference evidence="1 2" key="1">
    <citation type="submission" date="2019-03" db="EMBL/GenBank/DDBJ databases">
        <title>First draft genome of Liparis tanakae, snailfish: a comprehensive survey of snailfish specific genes.</title>
        <authorList>
            <person name="Kim W."/>
            <person name="Song I."/>
            <person name="Jeong J.-H."/>
            <person name="Kim D."/>
            <person name="Kim S."/>
            <person name="Ryu S."/>
            <person name="Song J.Y."/>
            <person name="Lee S.K."/>
        </authorList>
    </citation>
    <scope>NUCLEOTIDE SEQUENCE [LARGE SCALE GENOMIC DNA]</scope>
    <source>
        <tissue evidence="1">Muscle</tissue>
    </source>
</reference>
<name>A0A4Z2IJ57_9TELE</name>